<comment type="similarity">
    <text evidence="2">Belongs to the NADH dehydrogenase family.</text>
</comment>
<evidence type="ECO:0000259" key="6">
    <source>
        <dbReference type="Pfam" id="PF07992"/>
    </source>
</evidence>
<proteinExistence type="inferred from homology"/>
<sequence>MKELTCVVVGGGHAGIHAVKEIRKAFRDESGKHQLRLVLIDKNPYHLRKVLLFRPAVTNEDIKIPFAKMFPEGVEIVQAAVVNIEAGEKKLLLRNAAGTEHAMNYDMLVVAAGSIVRQPDPEQGGLPLATMDSALKIRDVWRANLKLAATEANPGERDRLMTVAIAGAGISGMETASEMAYYVRKDAEQLGLDLYKVKINLYNTNKRLFPEGPAKVGLKLERLLLDSGVKVVHGSRVLRETGGKLTLASGETQSVGLCVWTLGLQPNPMLSKIGLTVTGEGYVMIDSSYRVQGMQGVYSIGDCAKVVDPHTG</sequence>
<keyword evidence="8" id="KW-1185">Reference proteome</keyword>
<dbReference type="PANTHER" id="PTHR42913:SF3">
    <property type="entry name" value="64 KDA MITOCHONDRIAL NADH DEHYDROGENASE (EUROFUNG)"/>
    <property type="match status" value="1"/>
</dbReference>
<dbReference type="InterPro" id="IPR023753">
    <property type="entry name" value="FAD/NAD-binding_dom"/>
</dbReference>
<dbReference type="InterPro" id="IPR051169">
    <property type="entry name" value="NADH-Q_oxidoreductase"/>
</dbReference>
<evidence type="ECO:0000256" key="3">
    <source>
        <dbReference type="ARBA" id="ARBA00022630"/>
    </source>
</evidence>
<keyword evidence="3" id="KW-0285">Flavoprotein</keyword>
<comment type="caution">
    <text evidence="7">The sequence shown here is derived from an EMBL/GenBank/DDBJ whole genome shotgun (WGS) entry which is preliminary data.</text>
</comment>
<dbReference type="SUPFAM" id="SSF51905">
    <property type="entry name" value="FAD/NAD(P)-binding domain"/>
    <property type="match status" value="1"/>
</dbReference>
<comment type="cofactor">
    <cofactor evidence="1">
        <name>FAD</name>
        <dbReference type="ChEBI" id="CHEBI:57692"/>
    </cofactor>
</comment>
<dbReference type="EMBL" id="JAHZIK010000046">
    <property type="protein sequence ID" value="MBW7453149.1"/>
    <property type="molecule type" value="Genomic_DNA"/>
</dbReference>
<feature type="domain" description="FAD/NAD(P)-binding" evidence="6">
    <location>
        <begin position="6"/>
        <end position="305"/>
    </location>
</feature>
<organism evidence="7 8">
    <name type="scientific">Paenibacillus sepulcri</name>
    <dbReference type="NCBI Taxonomy" id="359917"/>
    <lineage>
        <taxon>Bacteria</taxon>
        <taxon>Bacillati</taxon>
        <taxon>Bacillota</taxon>
        <taxon>Bacilli</taxon>
        <taxon>Bacillales</taxon>
        <taxon>Paenibacillaceae</taxon>
        <taxon>Paenibacillus</taxon>
    </lineage>
</organism>
<evidence type="ECO:0000313" key="7">
    <source>
        <dbReference type="EMBL" id="MBW7453149.1"/>
    </source>
</evidence>
<accession>A0ABS7BWV3</accession>
<gene>
    <name evidence="7" type="ORF">K0U00_03740</name>
</gene>
<dbReference type="PANTHER" id="PTHR42913">
    <property type="entry name" value="APOPTOSIS-INDUCING FACTOR 1"/>
    <property type="match status" value="1"/>
</dbReference>
<evidence type="ECO:0000313" key="8">
    <source>
        <dbReference type="Proteomes" id="UP001519887"/>
    </source>
</evidence>
<dbReference type="PRINTS" id="PR00368">
    <property type="entry name" value="FADPNR"/>
</dbReference>
<keyword evidence="5" id="KW-0560">Oxidoreductase</keyword>
<evidence type="ECO:0000256" key="1">
    <source>
        <dbReference type="ARBA" id="ARBA00001974"/>
    </source>
</evidence>
<protein>
    <submittedName>
        <fullName evidence="7">FAD-dependent oxidoreductase</fullName>
    </submittedName>
</protein>
<reference evidence="7 8" key="1">
    <citation type="submission" date="2021-07" db="EMBL/GenBank/DDBJ databases">
        <title>Paenibacillus radiodurans sp. nov., isolated from the southeastern edge of Tengger Desert.</title>
        <authorList>
            <person name="Zhang G."/>
        </authorList>
    </citation>
    <scope>NUCLEOTIDE SEQUENCE [LARGE SCALE GENOMIC DNA]</scope>
    <source>
        <strain evidence="7 8">CCM 7311</strain>
    </source>
</reference>
<dbReference type="Pfam" id="PF07992">
    <property type="entry name" value="Pyr_redox_2"/>
    <property type="match status" value="1"/>
</dbReference>
<dbReference type="Proteomes" id="UP001519887">
    <property type="component" value="Unassembled WGS sequence"/>
</dbReference>
<dbReference type="InterPro" id="IPR036188">
    <property type="entry name" value="FAD/NAD-bd_sf"/>
</dbReference>
<evidence type="ECO:0000256" key="4">
    <source>
        <dbReference type="ARBA" id="ARBA00022827"/>
    </source>
</evidence>
<feature type="non-terminal residue" evidence="7">
    <location>
        <position position="312"/>
    </location>
</feature>
<evidence type="ECO:0000256" key="2">
    <source>
        <dbReference type="ARBA" id="ARBA00005272"/>
    </source>
</evidence>
<evidence type="ECO:0000256" key="5">
    <source>
        <dbReference type="ARBA" id="ARBA00023002"/>
    </source>
</evidence>
<keyword evidence="4" id="KW-0274">FAD</keyword>
<dbReference type="Gene3D" id="3.50.50.100">
    <property type="match status" value="1"/>
</dbReference>
<name>A0ABS7BWV3_9BACL</name>